<protein>
    <submittedName>
        <fullName evidence="2">Uncharacterized protein</fullName>
    </submittedName>
</protein>
<dbReference type="AlphaFoldDB" id="A0A8J4CVV3"/>
<evidence type="ECO:0000256" key="1">
    <source>
        <dbReference type="SAM" id="MobiDB-lite"/>
    </source>
</evidence>
<proteinExistence type="predicted"/>
<reference evidence="2" key="1">
    <citation type="journal article" date="2021" name="Proc. Natl. Acad. Sci. U.S.A.">
        <title>Three genomes in the algal genus Volvox reveal the fate of a haploid sex-determining region after a transition to homothallism.</title>
        <authorList>
            <person name="Yamamoto K."/>
            <person name="Hamaji T."/>
            <person name="Kawai-Toyooka H."/>
            <person name="Matsuzaki R."/>
            <person name="Takahashi F."/>
            <person name="Nishimura Y."/>
            <person name="Kawachi M."/>
            <person name="Noguchi H."/>
            <person name="Minakuchi Y."/>
            <person name="Umen J.G."/>
            <person name="Toyoda A."/>
            <person name="Nozaki H."/>
        </authorList>
    </citation>
    <scope>NUCLEOTIDE SEQUENCE</scope>
    <source>
        <strain evidence="2">NIES-3786</strain>
    </source>
</reference>
<organism evidence="2 3">
    <name type="scientific">Volvox reticuliferus</name>
    <dbReference type="NCBI Taxonomy" id="1737510"/>
    <lineage>
        <taxon>Eukaryota</taxon>
        <taxon>Viridiplantae</taxon>
        <taxon>Chlorophyta</taxon>
        <taxon>core chlorophytes</taxon>
        <taxon>Chlorophyceae</taxon>
        <taxon>CS clade</taxon>
        <taxon>Chlamydomonadales</taxon>
        <taxon>Volvocaceae</taxon>
        <taxon>Volvox</taxon>
    </lineage>
</organism>
<evidence type="ECO:0000313" key="3">
    <source>
        <dbReference type="Proteomes" id="UP000747110"/>
    </source>
</evidence>
<gene>
    <name evidence="2" type="ORF">Vretifemale_17570</name>
</gene>
<dbReference type="Proteomes" id="UP000747110">
    <property type="component" value="Unassembled WGS sequence"/>
</dbReference>
<dbReference type="OrthoDB" id="552191at2759"/>
<comment type="caution">
    <text evidence="2">The sequence shown here is derived from an EMBL/GenBank/DDBJ whole genome shotgun (WGS) entry which is preliminary data.</text>
</comment>
<sequence>MAGQRPCLQEQEPAGPACGGALGSSPMTTKSLQDILVEQSQVLNPATAGWVRQVAPGGPAGAQAGIRHAASATPSGASPASASAAARASTCPPIKRSLLPGQMWGNLRCHSSPASNTFQRWRPHPELHSRLRRKRLGDHGTPRWWVGSGEGCTARASGRWCGGCVCQALWENCGSWLDELSRGCDDGCVRIGCLLCCWRTATHMSTHKAAWLESGILVVALECKQRQLKHVGYHGSFNIER</sequence>
<dbReference type="EMBL" id="BNCP01000052">
    <property type="protein sequence ID" value="GIL89806.1"/>
    <property type="molecule type" value="Genomic_DNA"/>
</dbReference>
<feature type="region of interest" description="Disordered" evidence="1">
    <location>
        <begin position="59"/>
        <end position="84"/>
    </location>
</feature>
<feature type="region of interest" description="Disordered" evidence="1">
    <location>
        <begin position="1"/>
        <end position="25"/>
    </location>
</feature>
<name>A0A8J4CVV3_9CHLO</name>
<accession>A0A8J4CVV3</accession>
<keyword evidence="3" id="KW-1185">Reference proteome</keyword>
<evidence type="ECO:0000313" key="2">
    <source>
        <dbReference type="EMBL" id="GIL89806.1"/>
    </source>
</evidence>